<evidence type="ECO:0000313" key="3">
    <source>
        <dbReference type="Proteomes" id="UP000659388"/>
    </source>
</evidence>
<feature type="transmembrane region" description="Helical" evidence="1">
    <location>
        <begin position="35"/>
        <end position="57"/>
    </location>
</feature>
<name>A0A937K102_9BACT</name>
<comment type="caution">
    <text evidence="2">The sequence shown here is derived from an EMBL/GenBank/DDBJ whole genome shotgun (WGS) entry which is preliminary data.</text>
</comment>
<evidence type="ECO:0000313" key="2">
    <source>
        <dbReference type="EMBL" id="MBL3658119.1"/>
    </source>
</evidence>
<dbReference type="AlphaFoldDB" id="A0A937K102"/>
<proteinExistence type="predicted"/>
<keyword evidence="3" id="KW-1185">Reference proteome</keyword>
<sequence>MNDVACALLVSSLLSVLLATIQISIDAKTNDLRSIITSSFVFYILIMMIGNIITTLLSANLIDNNLPAPGSTKTSFLLAGPRWVWYSIFGVFGFEAIIQKVNVTFFDQGVLTIHDWLTKAKKSATAASLEKIVILNFQDSQLLATRLKAQLDQESIHTFASMQLGFDQYEKIIASIKGNDKINHEEYLAYVLAEQSPRVVKAKIRAR</sequence>
<dbReference type="EMBL" id="JAESIY010000010">
    <property type="protein sequence ID" value="MBL3658119.1"/>
    <property type="molecule type" value="Genomic_DNA"/>
</dbReference>
<keyword evidence="1" id="KW-0812">Transmembrane</keyword>
<evidence type="ECO:0000256" key="1">
    <source>
        <dbReference type="SAM" id="Phobius"/>
    </source>
</evidence>
<organism evidence="2 3">
    <name type="scientific">Fulvivirga sediminis</name>
    <dbReference type="NCBI Taxonomy" id="2803949"/>
    <lineage>
        <taxon>Bacteria</taxon>
        <taxon>Pseudomonadati</taxon>
        <taxon>Bacteroidota</taxon>
        <taxon>Cytophagia</taxon>
        <taxon>Cytophagales</taxon>
        <taxon>Fulvivirgaceae</taxon>
        <taxon>Fulvivirga</taxon>
    </lineage>
</organism>
<gene>
    <name evidence="2" type="ORF">JL102_18350</name>
</gene>
<keyword evidence="1" id="KW-1133">Transmembrane helix</keyword>
<accession>A0A937K102</accession>
<keyword evidence="1" id="KW-0472">Membrane</keyword>
<dbReference type="RefSeq" id="WP_202245906.1">
    <property type="nucleotide sequence ID" value="NZ_JAESIY010000010.1"/>
</dbReference>
<protein>
    <submittedName>
        <fullName evidence="2">Uncharacterized protein</fullName>
    </submittedName>
</protein>
<reference evidence="2" key="1">
    <citation type="submission" date="2021-01" db="EMBL/GenBank/DDBJ databases">
        <title>Fulvivirga kasyanovii gen. nov., sp nov., a novel member of the phylum Bacteroidetes isolated from seawater in a mussel farm.</title>
        <authorList>
            <person name="Zhao L.-H."/>
            <person name="Wang Z.-J."/>
        </authorList>
    </citation>
    <scope>NUCLEOTIDE SEQUENCE</scope>
    <source>
        <strain evidence="2">2943</strain>
    </source>
</reference>
<dbReference type="Proteomes" id="UP000659388">
    <property type="component" value="Unassembled WGS sequence"/>
</dbReference>